<dbReference type="PROSITE" id="PS50920">
    <property type="entry name" value="SOLCAR"/>
    <property type="match status" value="1"/>
</dbReference>
<feature type="repeat" description="Solcar" evidence="8">
    <location>
        <begin position="234"/>
        <end position="288"/>
    </location>
</feature>
<dbReference type="GO" id="GO:0005743">
    <property type="term" value="C:mitochondrial inner membrane"/>
    <property type="evidence" value="ECO:0007669"/>
    <property type="project" value="UniProtKB-SubCell"/>
</dbReference>
<dbReference type="AlphaFoldDB" id="A0A8T2N1T3"/>
<keyword evidence="4" id="KW-0999">Mitochondrion inner membrane</keyword>
<proteinExistence type="inferred from homology"/>
<reference evidence="11" key="1">
    <citation type="thesis" date="2021" institute="BYU ScholarsArchive" country="Provo, UT, USA">
        <title>Applications of and Algorithms for Genome Assembly and Genomic Analyses with an Emphasis on Marine Teleosts.</title>
        <authorList>
            <person name="Pickett B.D."/>
        </authorList>
    </citation>
    <scope>NUCLEOTIDE SEQUENCE</scope>
    <source>
        <strain evidence="11">HI-2016</strain>
    </source>
</reference>
<comment type="subcellular location">
    <subcellularLocation>
        <location evidence="1">Mitochondrion inner membrane</location>
        <topology evidence="1">Multi-pass membrane protein</topology>
    </subcellularLocation>
</comment>
<keyword evidence="9" id="KW-0813">Transport</keyword>
<evidence type="ECO:0000256" key="6">
    <source>
        <dbReference type="ARBA" id="ARBA00023128"/>
    </source>
</evidence>
<organism evidence="11 12">
    <name type="scientific">Albula glossodonta</name>
    <name type="common">roundjaw bonefish</name>
    <dbReference type="NCBI Taxonomy" id="121402"/>
    <lineage>
        <taxon>Eukaryota</taxon>
        <taxon>Metazoa</taxon>
        <taxon>Chordata</taxon>
        <taxon>Craniata</taxon>
        <taxon>Vertebrata</taxon>
        <taxon>Euteleostomi</taxon>
        <taxon>Actinopterygii</taxon>
        <taxon>Neopterygii</taxon>
        <taxon>Teleostei</taxon>
        <taxon>Albuliformes</taxon>
        <taxon>Albulidae</taxon>
        <taxon>Albula</taxon>
    </lineage>
</organism>
<dbReference type="SUPFAM" id="SSF103506">
    <property type="entry name" value="Mitochondrial carrier"/>
    <property type="match status" value="1"/>
</dbReference>
<gene>
    <name evidence="11" type="ORF">JZ751_007646</name>
</gene>
<evidence type="ECO:0000256" key="1">
    <source>
        <dbReference type="ARBA" id="ARBA00004448"/>
    </source>
</evidence>
<evidence type="ECO:0000256" key="3">
    <source>
        <dbReference type="ARBA" id="ARBA00022692"/>
    </source>
</evidence>
<dbReference type="GO" id="GO:0005313">
    <property type="term" value="F:L-glutamate transmembrane transporter activity"/>
    <property type="evidence" value="ECO:0007669"/>
    <property type="project" value="TreeGrafter"/>
</dbReference>
<evidence type="ECO:0000256" key="4">
    <source>
        <dbReference type="ARBA" id="ARBA00022792"/>
    </source>
</evidence>
<feature type="region of interest" description="Disordered" evidence="10">
    <location>
        <begin position="71"/>
        <end position="113"/>
    </location>
</feature>
<dbReference type="OrthoDB" id="2382881at2759"/>
<accession>A0A8T2N1T3</accession>
<dbReference type="InterPro" id="IPR023395">
    <property type="entry name" value="MCP_dom_sf"/>
</dbReference>
<evidence type="ECO:0000256" key="7">
    <source>
        <dbReference type="ARBA" id="ARBA00023136"/>
    </source>
</evidence>
<keyword evidence="3 8" id="KW-0812">Transmembrane</keyword>
<dbReference type="Proteomes" id="UP000824540">
    <property type="component" value="Unassembled WGS sequence"/>
</dbReference>
<dbReference type="Gene3D" id="1.50.40.10">
    <property type="entry name" value="Mitochondrial carrier domain"/>
    <property type="match status" value="1"/>
</dbReference>
<dbReference type="EMBL" id="JAFBMS010000149">
    <property type="protein sequence ID" value="KAG9334449.1"/>
    <property type="molecule type" value="Genomic_DNA"/>
</dbReference>
<feature type="compositionally biased region" description="Basic and acidic residues" evidence="10">
    <location>
        <begin position="157"/>
        <end position="168"/>
    </location>
</feature>
<keyword evidence="12" id="KW-1185">Reference proteome</keyword>
<keyword evidence="6" id="KW-0496">Mitochondrion</keyword>
<dbReference type="PANTHER" id="PTHR45678:SF11">
    <property type="entry name" value="MITOCHONDRIAL GLUTAMATE CARRIER 2"/>
    <property type="match status" value="1"/>
</dbReference>
<protein>
    <submittedName>
        <fullName evidence="11">Uncharacterized protein</fullName>
    </submittedName>
</protein>
<dbReference type="InterPro" id="IPR051028">
    <property type="entry name" value="Mito_Solute_Carrier"/>
</dbReference>
<evidence type="ECO:0000313" key="12">
    <source>
        <dbReference type="Proteomes" id="UP000824540"/>
    </source>
</evidence>
<comment type="similarity">
    <text evidence="2 9">Belongs to the mitochondrial carrier (TC 2.A.29) family.</text>
</comment>
<evidence type="ECO:0000256" key="10">
    <source>
        <dbReference type="SAM" id="MobiDB-lite"/>
    </source>
</evidence>
<feature type="region of interest" description="Disordered" evidence="10">
    <location>
        <begin position="144"/>
        <end position="168"/>
    </location>
</feature>
<evidence type="ECO:0000313" key="11">
    <source>
        <dbReference type="EMBL" id="KAG9334449.1"/>
    </source>
</evidence>
<evidence type="ECO:0000256" key="2">
    <source>
        <dbReference type="ARBA" id="ARBA00006375"/>
    </source>
</evidence>
<name>A0A8T2N1T3_9TELE</name>
<evidence type="ECO:0000256" key="9">
    <source>
        <dbReference type="RuleBase" id="RU000488"/>
    </source>
</evidence>
<evidence type="ECO:0000256" key="8">
    <source>
        <dbReference type="PROSITE-ProRule" id="PRU00282"/>
    </source>
</evidence>
<sequence length="288" mass="31566">MRVFVLQPLSGGSSLRSLSLDYGCCMHCWKGREVDCRVLFVGCSEKEVFGVILGRPKSVFWQRTAGKTNGAERKFHSEEGKRYLSTETERTQVRDRQRDKTLKEKVRKGKGQNGGWQGRHLQFTCACFAQRAFLDQRKDCAAQPVGSRMPQNSCTGKTDRDSGGVTERKVGSIGSVWGRKEKGRGGCFTDIVPVAGWSGCSCGEALDLSAVEEENAGESRPSLLPVDRMAQQKVSLPAKLINGGVAGLVGVTCVFPIDLAKTRLQNQQGARIYKGRSDQESTLLAPDE</sequence>
<evidence type="ECO:0000256" key="5">
    <source>
        <dbReference type="ARBA" id="ARBA00022989"/>
    </source>
</evidence>
<feature type="compositionally biased region" description="Basic and acidic residues" evidence="10">
    <location>
        <begin position="71"/>
        <end position="104"/>
    </location>
</feature>
<keyword evidence="7 8" id="KW-0472">Membrane</keyword>
<dbReference type="InterPro" id="IPR018108">
    <property type="entry name" value="MCP_transmembrane"/>
</dbReference>
<keyword evidence="5" id="KW-1133">Transmembrane helix</keyword>
<dbReference type="GO" id="GO:0043490">
    <property type="term" value="P:malate-aspartate shuttle"/>
    <property type="evidence" value="ECO:0007669"/>
    <property type="project" value="TreeGrafter"/>
</dbReference>
<comment type="caution">
    <text evidence="11">The sequence shown here is derived from an EMBL/GenBank/DDBJ whole genome shotgun (WGS) entry which is preliminary data.</text>
</comment>
<dbReference type="Pfam" id="PF00153">
    <property type="entry name" value="Mito_carr"/>
    <property type="match status" value="1"/>
</dbReference>
<dbReference type="PANTHER" id="PTHR45678">
    <property type="entry name" value="MITOCHONDRIAL 2-OXODICARBOXYLATE CARRIER 1-RELATED"/>
    <property type="match status" value="1"/>
</dbReference>
<dbReference type="GO" id="GO:0015183">
    <property type="term" value="F:L-aspartate transmembrane transporter activity"/>
    <property type="evidence" value="ECO:0007669"/>
    <property type="project" value="TreeGrafter"/>
</dbReference>